<keyword evidence="4" id="KW-1185">Reference proteome</keyword>
<dbReference type="OrthoDB" id="394969at2"/>
<comment type="caution">
    <text evidence="3">The sequence shown here is derived from an EMBL/GenBank/DDBJ whole genome shotgun (WGS) entry which is preliminary data.</text>
</comment>
<dbReference type="Proteomes" id="UP000013131">
    <property type="component" value="Unassembled WGS sequence"/>
</dbReference>
<gene>
    <name evidence="3" type="ORF">MAU_1160</name>
</gene>
<name>N9VCW8_9BACT</name>
<accession>N9VCW8</accession>
<keyword evidence="2" id="KW-0732">Signal</keyword>
<dbReference type="AlphaFoldDB" id="N9VCW8"/>
<protein>
    <submittedName>
        <fullName evidence="3">Uncharacterized protein</fullName>
    </submittedName>
</protein>
<evidence type="ECO:0000313" key="3">
    <source>
        <dbReference type="EMBL" id="ENY69236.1"/>
    </source>
</evidence>
<reference evidence="3 4" key="1">
    <citation type="journal article" date="2013" name="Genome Announc.">
        <title>Draft Genome Sequences of Mycoplasma auris and Mycoplasma yeatsii, Two Species of the Ear Canal of Caprinae.</title>
        <authorList>
            <person name="Dordet-Frisoni E."/>
            <person name="Baranowski E."/>
            <person name="Barre A."/>
            <person name="Blanchard A."/>
            <person name="Breton M."/>
            <person name="Couture C."/>
            <person name="Dupuy V."/>
            <person name="Gaurivaud P."/>
            <person name="Jacob D."/>
            <person name="Lemaitre C."/>
            <person name="Manso-Silvan L."/>
            <person name="Nikolski M."/>
            <person name="Nouvel L.X."/>
            <person name="Poumarat F."/>
            <person name="Sirand-Pugnet P."/>
            <person name="Thebault P."/>
            <person name="Theil S."/>
            <person name="Thiaucourt F."/>
            <person name="Citti C."/>
            <person name="Tardy F."/>
        </authorList>
    </citation>
    <scope>NUCLEOTIDE SEQUENCE [LARGE SCALE GENOMIC DNA]</scope>
    <source>
        <strain evidence="3 4">15026</strain>
    </source>
</reference>
<dbReference type="RefSeq" id="WP_004423400.1">
    <property type="nucleotide sequence ID" value="NZ_AORI01000003.1"/>
</dbReference>
<feature type="compositionally biased region" description="Pro residues" evidence="1">
    <location>
        <begin position="45"/>
        <end position="71"/>
    </location>
</feature>
<feature type="chain" id="PRO_5004155374" evidence="2">
    <location>
        <begin position="27"/>
        <end position="552"/>
    </location>
</feature>
<sequence>MKKHIKNSLILVSLLGVVAPISIISARCEDNKNEEKSPHKNPEVNPNPNPAPNPTPQPNPQPTPNPNPAPKPNLDKKWKEEKFELNGISVDKFGGLISLYNLKSNLSVTDAISLLKESKKDTKEKVEISNIKIEAYDEKVGELEVSLSIKIDNNIFNNKSVKLSGFKKIEIFTRENIILTFNKEKLFETNKKIEELKDNELLDYITIEGISSTSHQKLNLVSLTKTSPKNYFFAKEGQPRLSSDKKSIIFTFVSKYAAKEKGTEEKDIEERLEVFNKPISGNTIISEKEALDFIIEKHIVVKKDILKNMFPSSFLHFYRKSHKIVDNFVQIDNTKNDYFKNKDGEHIEFDNQRITVNDLAGSLEISFNLKMKNNGKEYHSKTRIFSFTGFKKLDSKYLENFDINLNTTDTQGKNFIKRIQNEYNKSQSISLQEVVKYLNINNMPNKNLLRMINEDNENAQLQSQTHSIIKLYGNTSPIEDVIKNETQLDLFKGKNEFFEISNLDVEFKNIEIKPNGGTKVFIQLYYNLNFILSSHNQNISIPKVTTISFNKN</sequence>
<evidence type="ECO:0000256" key="2">
    <source>
        <dbReference type="SAM" id="SignalP"/>
    </source>
</evidence>
<evidence type="ECO:0000256" key="1">
    <source>
        <dbReference type="SAM" id="MobiDB-lite"/>
    </source>
</evidence>
<feature type="region of interest" description="Disordered" evidence="1">
    <location>
        <begin position="30"/>
        <end position="75"/>
    </location>
</feature>
<organism evidence="3 4">
    <name type="scientific">Metamycoplasma auris 15026</name>
    <dbReference type="NCBI Taxonomy" id="1188233"/>
    <lineage>
        <taxon>Bacteria</taxon>
        <taxon>Bacillati</taxon>
        <taxon>Mycoplasmatota</taxon>
        <taxon>Mycoplasmoidales</taxon>
        <taxon>Metamycoplasmataceae</taxon>
        <taxon>Metamycoplasma</taxon>
    </lineage>
</organism>
<evidence type="ECO:0000313" key="4">
    <source>
        <dbReference type="Proteomes" id="UP000013131"/>
    </source>
</evidence>
<dbReference type="STRING" id="1188233.MAU_1160"/>
<dbReference type="PATRIC" id="fig|1188233.3.peg.117"/>
<feature type="signal peptide" evidence="2">
    <location>
        <begin position="1"/>
        <end position="26"/>
    </location>
</feature>
<feature type="compositionally biased region" description="Basic and acidic residues" evidence="1">
    <location>
        <begin position="30"/>
        <end position="42"/>
    </location>
</feature>
<dbReference type="eggNOG" id="ENOG5030MN1">
    <property type="taxonomic scope" value="Bacteria"/>
</dbReference>
<dbReference type="EMBL" id="AORI01000003">
    <property type="protein sequence ID" value="ENY69236.1"/>
    <property type="molecule type" value="Genomic_DNA"/>
</dbReference>
<proteinExistence type="predicted"/>